<organism evidence="1 2">
    <name type="scientific">Boletus reticuloceps</name>
    <dbReference type="NCBI Taxonomy" id="495285"/>
    <lineage>
        <taxon>Eukaryota</taxon>
        <taxon>Fungi</taxon>
        <taxon>Dikarya</taxon>
        <taxon>Basidiomycota</taxon>
        <taxon>Agaricomycotina</taxon>
        <taxon>Agaricomycetes</taxon>
        <taxon>Agaricomycetidae</taxon>
        <taxon>Boletales</taxon>
        <taxon>Boletineae</taxon>
        <taxon>Boletaceae</taxon>
        <taxon>Boletoideae</taxon>
        <taxon>Boletus</taxon>
    </lineage>
</organism>
<evidence type="ECO:0000313" key="1">
    <source>
        <dbReference type="EMBL" id="KAG6375122.1"/>
    </source>
</evidence>
<dbReference type="Proteomes" id="UP000683000">
    <property type="component" value="Unassembled WGS sequence"/>
</dbReference>
<dbReference type="AlphaFoldDB" id="A0A8I2YPF6"/>
<dbReference type="OrthoDB" id="3199698at2759"/>
<reference evidence="1" key="1">
    <citation type="submission" date="2021-03" db="EMBL/GenBank/DDBJ databases">
        <title>Evolutionary innovations through gain and loss of genes in the ectomycorrhizal Boletales.</title>
        <authorList>
            <person name="Wu G."/>
            <person name="Miyauchi S."/>
            <person name="Morin E."/>
            <person name="Yang Z.-L."/>
            <person name="Xu J."/>
            <person name="Martin F.M."/>
        </authorList>
    </citation>
    <scope>NUCLEOTIDE SEQUENCE</scope>
    <source>
        <strain evidence="1">BR01</strain>
    </source>
</reference>
<gene>
    <name evidence="1" type="ORF">JVT61DRAFT_3319</name>
</gene>
<dbReference type="EMBL" id="JAGFBS010000015">
    <property type="protein sequence ID" value="KAG6375122.1"/>
    <property type="molecule type" value="Genomic_DNA"/>
</dbReference>
<dbReference type="Pfam" id="PF18759">
    <property type="entry name" value="Plavaka"/>
    <property type="match status" value="1"/>
</dbReference>
<keyword evidence="2" id="KW-1185">Reference proteome</keyword>
<accession>A0A8I2YPF6</accession>
<proteinExistence type="predicted"/>
<dbReference type="InterPro" id="IPR041078">
    <property type="entry name" value="Plavaka"/>
</dbReference>
<name>A0A8I2YPF6_9AGAM</name>
<evidence type="ECO:0000313" key="2">
    <source>
        <dbReference type="Proteomes" id="UP000683000"/>
    </source>
</evidence>
<sequence length="108" mass="11837">MSQILAPLRPTMTTPELLQCSDNQYHHIIFGIGPYIADYPEQVLISGVVQNWCGRCIAFPSDLDAGGPSRTTDLMDTIAEETTATVAWENWGVNVNTTVGSLYSILFS</sequence>
<comment type="caution">
    <text evidence="1">The sequence shown here is derived from an EMBL/GenBank/DDBJ whole genome shotgun (WGS) entry which is preliminary data.</text>
</comment>
<protein>
    <submittedName>
        <fullName evidence="1">Uncharacterized protein</fullName>
    </submittedName>
</protein>